<evidence type="ECO:0000313" key="1">
    <source>
        <dbReference type="EMBL" id="PRD44516.1"/>
    </source>
</evidence>
<dbReference type="Proteomes" id="UP000239434">
    <property type="component" value="Unassembled WGS sequence"/>
</dbReference>
<reference evidence="1 2" key="1">
    <citation type="submission" date="2018-02" db="EMBL/GenBank/DDBJ databases">
        <title>The draft genome of Phyllobacterium sp. 1N-3.</title>
        <authorList>
            <person name="Liu L."/>
            <person name="Li L."/>
            <person name="Zhang X."/>
            <person name="Wang T."/>
            <person name="Liang L."/>
        </authorList>
    </citation>
    <scope>NUCLEOTIDE SEQUENCE [LARGE SCALE GENOMIC DNA]</scope>
    <source>
        <strain evidence="1 2">1N-3</strain>
    </source>
</reference>
<gene>
    <name evidence="1" type="ORF">C5748_07575</name>
</gene>
<protein>
    <submittedName>
        <fullName evidence="1">Lytic murein transglycosylase</fullName>
    </submittedName>
</protein>
<name>A0A2S9IVF0_9HYPH</name>
<accession>A0A2S9IVF0</accession>
<dbReference type="EMBL" id="PVBR01000004">
    <property type="protein sequence ID" value="PRD44516.1"/>
    <property type="molecule type" value="Genomic_DNA"/>
</dbReference>
<comment type="caution">
    <text evidence="1">The sequence shown here is derived from an EMBL/GenBank/DDBJ whole genome shotgun (WGS) entry which is preliminary data.</text>
</comment>
<keyword evidence="2" id="KW-1185">Reference proteome</keyword>
<proteinExistence type="predicted"/>
<organism evidence="1 2">
    <name type="scientific">Phyllobacterium phragmitis</name>
    <dbReference type="NCBI Taxonomy" id="2670329"/>
    <lineage>
        <taxon>Bacteria</taxon>
        <taxon>Pseudomonadati</taxon>
        <taxon>Pseudomonadota</taxon>
        <taxon>Alphaproteobacteria</taxon>
        <taxon>Hyphomicrobiales</taxon>
        <taxon>Phyllobacteriaceae</taxon>
        <taxon>Phyllobacterium</taxon>
    </lineage>
</organism>
<dbReference type="AlphaFoldDB" id="A0A2S9IVF0"/>
<sequence length="60" mass="6526">MERLALDTPLCLARHLPHKGGDWLTVLSAFILQRLRLVPHVDEGLISPLVGEMAGKPEGG</sequence>
<evidence type="ECO:0000313" key="2">
    <source>
        <dbReference type="Proteomes" id="UP000239434"/>
    </source>
</evidence>